<gene>
    <name evidence="2" type="ORF">MEBOL_006260</name>
</gene>
<evidence type="ECO:0000256" key="1">
    <source>
        <dbReference type="SAM" id="MobiDB-lite"/>
    </source>
</evidence>
<dbReference type="KEGG" id="mbd:MEBOL_006260"/>
<dbReference type="EMBL" id="CP022163">
    <property type="protein sequence ID" value="ATB32771.1"/>
    <property type="molecule type" value="Genomic_DNA"/>
</dbReference>
<dbReference type="Proteomes" id="UP000217289">
    <property type="component" value="Chromosome"/>
</dbReference>
<evidence type="ECO:0000313" key="2">
    <source>
        <dbReference type="EMBL" id="ATB32771.1"/>
    </source>
</evidence>
<sequence>MVSGARKQATMSTLLTKTKGAGRSGLALLCAMGLWGCGAARHSHAVDPRSELPPLVEEPPAPKASSTPEPSRPDEKAFGARYATPAQCEAAARGLLARSRDQGWAALKSCVDRTHFTQLNALLSDAWAEELRVRPDAAQVIAHVVALRGGSVSGELALLHARRVPIFGLADAIAQPDIYKGRYLLLRAQVADVRSDEDRPTVWLVEQSLGSVEREQSAGYTTRRDSVSVRSGNLDGAVGSFGLSNVGGQMATRDSESHSVTLPRYDNISDETGREALGRLPRVDPFFAPGKDFVVLARFDGLRTTSGGDEGDEDAPRLPVLSIVSYFPPHPLVVY</sequence>
<keyword evidence="3" id="KW-1185">Reference proteome</keyword>
<evidence type="ECO:0000313" key="3">
    <source>
        <dbReference type="Proteomes" id="UP000217289"/>
    </source>
</evidence>
<name>A0A250INK1_9BACT</name>
<organism evidence="2 3">
    <name type="scientific">Melittangium boletus DSM 14713</name>
    <dbReference type="NCBI Taxonomy" id="1294270"/>
    <lineage>
        <taxon>Bacteria</taxon>
        <taxon>Pseudomonadati</taxon>
        <taxon>Myxococcota</taxon>
        <taxon>Myxococcia</taxon>
        <taxon>Myxococcales</taxon>
        <taxon>Cystobacterineae</taxon>
        <taxon>Archangiaceae</taxon>
        <taxon>Melittangium</taxon>
    </lineage>
</organism>
<proteinExistence type="predicted"/>
<reference evidence="2 3" key="1">
    <citation type="submission" date="2017-06" db="EMBL/GenBank/DDBJ databases">
        <authorList>
            <person name="Kim H.J."/>
            <person name="Triplett B.A."/>
        </authorList>
    </citation>
    <scope>NUCLEOTIDE SEQUENCE [LARGE SCALE GENOMIC DNA]</scope>
    <source>
        <strain evidence="2 3">DSM 14713</strain>
    </source>
</reference>
<feature type="region of interest" description="Disordered" evidence="1">
    <location>
        <begin position="48"/>
        <end position="76"/>
    </location>
</feature>
<accession>A0A250INK1</accession>
<dbReference type="AlphaFoldDB" id="A0A250INK1"/>
<protein>
    <submittedName>
        <fullName evidence="2">Uncharacterized protein</fullName>
    </submittedName>
</protein>